<dbReference type="InterPro" id="IPR014729">
    <property type="entry name" value="Rossmann-like_a/b/a_fold"/>
</dbReference>
<protein>
    <submittedName>
        <fullName evidence="2">Asparagine synthase</fullName>
    </submittedName>
</protein>
<evidence type="ECO:0000313" key="2">
    <source>
        <dbReference type="EMBL" id="MCQ6962593.1"/>
    </source>
</evidence>
<dbReference type="CDD" id="cd01990">
    <property type="entry name" value="LarE-like"/>
    <property type="match status" value="1"/>
</dbReference>
<gene>
    <name evidence="2" type="ORF">PV02_05515</name>
</gene>
<reference evidence="2 3" key="1">
    <citation type="journal article" date="2011" name="Appl. Environ. Microbiol.">
        <title>Methanogenic archaea isolated from Taiwan's Chelungpu fault.</title>
        <authorList>
            <person name="Wu S.Y."/>
            <person name="Lai M.C."/>
        </authorList>
    </citation>
    <scope>NUCLEOTIDE SEQUENCE [LARGE SCALE GENOMIC DNA]</scope>
    <source>
        <strain evidence="2 3">St545Mb</strain>
    </source>
</reference>
<dbReference type="GO" id="GO:0004066">
    <property type="term" value="F:asparagine synthase (glutamine-hydrolyzing) activity"/>
    <property type="evidence" value="ECO:0007669"/>
    <property type="project" value="InterPro"/>
</dbReference>
<evidence type="ECO:0000259" key="1">
    <source>
        <dbReference type="Pfam" id="PF00733"/>
    </source>
</evidence>
<dbReference type="PANTHER" id="PTHR43169:SF2">
    <property type="entry name" value="NAD_GMP SYNTHASE DOMAIN-CONTAINING PROTEIN"/>
    <property type="match status" value="1"/>
</dbReference>
<dbReference type="Proteomes" id="UP001206983">
    <property type="component" value="Unassembled WGS sequence"/>
</dbReference>
<comment type="caution">
    <text evidence="2">The sequence shown here is derived from an EMBL/GenBank/DDBJ whole genome shotgun (WGS) entry which is preliminary data.</text>
</comment>
<name>A0AAE3HB80_9EURY</name>
<proteinExistence type="predicted"/>
<keyword evidence="3" id="KW-1185">Reference proteome</keyword>
<dbReference type="InterPro" id="IPR001962">
    <property type="entry name" value="Asn_synthase"/>
</dbReference>
<dbReference type="InterPro" id="IPR005232">
    <property type="entry name" value="LarE"/>
</dbReference>
<dbReference type="PANTHER" id="PTHR43169">
    <property type="entry name" value="EXSB FAMILY PROTEIN"/>
    <property type="match status" value="1"/>
</dbReference>
<dbReference type="GO" id="GO:0006529">
    <property type="term" value="P:asparagine biosynthetic process"/>
    <property type="evidence" value="ECO:0007669"/>
    <property type="project" value="InterPro"/>
</dbReference>
<sequence length="270" mass="30393">MYDARTDQLKRAIMDKGSAVVAFSGGVDSSTLAYLAHAALGNRAVAVTVKLLSFPQRELDNARQVAEEIGIRHRILEFNELNVPLITENTPERCYFCKKEILKMLAAVKDELGFNVIMEGSTASDTNAYRPGRKALSEAGDLVYSPFLEQGVTKEEVRGIARHAGLSVAEKPASPCLASRFPYGNALTKDSIRRVEEAENFLLDMGFTDLRVRDHQGMARIELYPFDFRELLLHREKILSYFKKIGFDYVTLDIEGFRSGSMDEVLWNRM</sequence>
<dbReference type="Gene3D" id="3.40.50.620">
    <property type="entry name" value="HUPs"/>
    <property type="match status" value="1"/>
</dbReference>
<dbReference type="PIRSF" id="PIRSF006661">
    <property type="entry name" value="PP-lp_UCP006661"/>
    <property type="match status" value="1"/>
</dbReference>
<dbReference type="Pfam" id="PF00733">
    <property type="entry name" value="Asn_synthase"/>
    <property type="match status" value="1"/>
</dbReference>
<dbReference type="GO" id="GO:0016783">
    <property type="term" value="F:sulfurtransferase activity"/>
    <property type="evidence" value="ECO:0007669"/>
    <property type="project" value="InterPro"/>
</dbReference>
<evidence type="ECO:0000313" key="3">
    <source>
        <dbReference type="Proteomes" id="UP001206983"/>
    </source>
</evidence>
<dbReference type="EMBL" id="JTEO01000004">
    <property type="protein sequence ID" value="MCQ6962593.1"/>
    <property type="molecule type" value="Genomic_DNA"/>
</dbReference>
<dbReference type="AlphaFoldDB" id="A0AAE3HB80"/>
<organism evidence="2 3">
    <name type="scientific">Methanolobus chelungpuianus</name>
    <dbReference type="NCBI Taxonomy" id="502115"/>
    <lineage>
        <taxon>Archaea</taxon>
        <taxon>Methanobacteriati</taxon>
        <taxon>Methanobacteriota</taxon>
        <taxon>Stenosarchaea group</taxon>
        <taxon>Methanomicrobia</taxon>
        <taxon>Methanosarcinales</taxon>
        <taxon>Methanosarcinaceae</taxon>
        <taxon>Methanolobus</taxon>
    </lineage>
</organism>
<accession>A0AAE3HB80</accession>
<dbReference type="InterPro" id="IPR052188">
    <property type="entry name" value="Ni-pincer_cofactor_biosynth"/>
</dbReference>
<dbReference type="NCBIfam" id="TIGR00268">
    <property type="entry name" value="ATP-dependent sacrificial sulfur transferase LarE"/>
    <property type="match status" value="1"/>
</dbReference>
<dbReference type="RefSeq" id="WP_256622392.1">
    <property type="nucleotide sequence ID" value="NZ_JTEO01000004.1"/>
</dbReference>
<feature type="domain" description="Asparagine synthetase" evidence="1">
    <location>
        <begin position="8"/>
        <end position="80"/>
    </location>
</feature>
<dbReference type="SUPFAM" id="SSF52402">
    <property type="entry name" value="Adenine nucleotide alpha hydrolases-like"/>
    <property type="match status" value="1"/>
</dbReference>